<evidence type="ECO:0000313" key="2">
    <source>
        <dbReference type="Proteomes" id="UP001165190"/>
    </source>
</evidence>
<protein>
    <submittedName>
        <fullName evidence="1">Uncharacterized protein</fullName>
    </submittedName>
</protein>
<dbReference type="EMBL" id="BSYR01000024">
    <property type="protein sequence ID" value="GMI90514.1"/>
    <property type="molecule type" value="Genomic_DNA"/>
</dbReference>
<dbReference type="AlphaFoldDB" id="A0A9W7M7J6"/>
<keyword evidence="2" id="KW-1185">Reference proteome</keyword>
<organism evidence="1 2">
    <name type="scientific">Hibiscus trionum</name>
    <name type="common">Flower of an hour</name>
    <dbReference type="NCBI Taxonomy" id="183268"/>
    <lineage>
        <taxon>Eukaryota</taxon>
        <taxon>Viridiplantae</taxon>
        <taxon>Streptophyta</taxon>
        <taxon>Embryophyta</taxon>
        <taxon>Tracheophyta</taxon>
        <taxon>Spermatophyta</taxon>
        <taxon>Magnoliopsida</taxon>
        <taxon>eudicotyledons</taxon>
        <taxon>Gunneridae</taxon>
        <taxon>Pentapetalae</taxon>
        <taxon>rosids</taxon>
        <taxon>malvids</taxon>
        <taxon>Malvales</taxon>
        <taxon>Malvaceae</taxon>
        <taxon>Malvoideae</taxon>
        <taxon>Hibiscus</taxon>
    </lineage>
</organism>
<comment type="caution">
    <text evidence="1">The sequence shown here is derived from an EMBL/GenBank/DDBJ whole genome shotgun (WGS) entry which is preliminary data.</text>
</comment>
<sequence length="102" mass="11402">MWSGQGNQTMAIQLVKWEWLVGLQGPLLTSSLESSPSPPIPFSIFFGRQNSDCTLALHVLAFSSLTLPSDVYNYKRCGLMSVELDQLVSALIHVFLFLKFHT</sequence>
<proteinExistence type="predicted"/>
<reference evidence="1" key="1">
    <citation type="submission" date="2023-05" db="EMBL/GenBank/DDBJ databases">
        <title>Genome and transcriptome analyses reveal genes involved in the formation of fine ridges on petal epidermal cells in Hibiscus trionum.</title>
        <authorList>
            <person name="Koshimizu S."/>
            <person name="Masuda S."/>
            <person name="Ishii T."/>
            <person name="Shirasu K."/>
            <person name="Hoshino A."/>
            <person name="Arita M."/>
        </authorList>
    </citation>
    <scope>NUCLEOTIDE SEQUENCE</scope>
    <source>
        <strain evidence="1">Hamamatsu line</strain>
    </source>
</reference>
<name>A0A9W7M7J6_HIBTR</name>
<dbReference type="Proteomes" id="UP001165190">
    <property type="component" value="Unassembled WGS sequence"/>
</dbReference>
<gene>
    <name evidence="1" type="ORF">HRI_002720700</name>
</gene>
<accession>A0A9W7M7J6</accession>
<evidence type="ECO:0000313" key="1">
    <source>
        <dbReference type="EMBL" id="GMI90514.1"/>
    </source>
</evidence>